<organism evidence="8 9">
    <name type="scientific">Lunasporangiospora selenospora</name>
    <dbReference type="NCBI Taxonomy" id="979761"/>
    <lineage>
        <taxon>Eukaryota</taxon>
        <taxon>Fungi</taxon>
        <taxon>Fungi incertae sedis</taxon>
        <taxon>Mucoromycota</taxon>
        <taxon>Mortierellomycotina</taxon>
        <taxon>Mortierellomycetes</taxon>
        <taxon>Mortierellales</taxon>
        <taxon>Mortierellaceae</taxon>
        <taxon>Lunasporangiospora</taxon>
    </lineage>
</organism>
<dbReference type="GO" id="GO:0140664">
    <property type="term" value="F:ATP-dependent DNA damage sensor activity"/>
    <property type="evidence" value="ECO:0007669"/>
    <property type="project" value="InterPro"/>
</dbReference>
<dbReference type="AlphaFoldDB" id="A0A9P6FWQ9"/>
<keyword evidence="3" id="KW-0067">ATP-binding</keyword>
<dbReference type="InterPro" id="IPR011184">
    <property type="entry name" value="DNA_mismatch_repair_Msh2"/>
</dbReference>
<dbReference type="Pfam" id="PF05192">
    <property type="entry name" value="MutS_III"/>
    <property type="match status" value="1"/>
</dbReference>
<dbReference type="InterPro" id="IPR027417">
    <property type="entry name" value="P-loop_NTPase"/>
</dbReference>
<name>A0A9P6FWQ9_9FUNG</name>
<gene>
    <name evidence="8" type="primary">MSH4</name>
    <name evidence="8" type="ORF">BGW38_010192</name>
</gene>
<dbReference type="OrthoDB" id="276261at2759"/>
<sequence>MQQYIIKEGSPSLLLGIPTKYYCLSATAALMRYIEESHNAVFLSHSIQFKYQICQGSMVIDCATARNLELTTNILRDNDRETLFGILNETSTSMGARLLRSNILQPLTDEKTIATRLDCVQELCGTEEVFMNIKRTLKTFTDIDRLITSFVQVPSKPTIKHSEQNINHIINLKHTLRAIGNLTLPVRGLTNRLLCTIHRLLTDARLEKFADLIDGVVEQSVVLEKTAVGLRNQRCFAVKAGCNGLLDVARQTYKETINDIFGDVNRYVDEYGIHLKVEFNLTMGYYLSTSVDNLEGRGLPPIFINVIRKGRILTFTTLELVKRNAKVNDSLTEVYLMSDKIIAELSSGIRDDIGALYKVSEAVAMLDMLMAFTHLCTIGDYVRPEFSSDMLVVKQGRHPIIEKLYSTPFVANDTFAGPHNTFHIITGPNMSGKSTYLKQIALLTIMAQIGCYVPAEYASFRIMDQLFSRICNDDSIELNSSTFMIEMKETTYILQNVTEKSLVVIDELGRGKYTVIKCAPILLKVRDNPVEPKVVHETGTSIYDGLGIAFAVCEELIHTRAFIFFTTHFQELTYGLSVYHNVVNLHLDTEAVCDSGDTGRSRMVYKYRVTGGVAQKEHYGVLLAQSLGLPQEITLRAEAIAQRLSDLQENARQRSESDKVVSRRRSLAR</sequence>
<dbReference type="Proteomes" id="UP000780801">
    <property type="component" value="Unassembled WGS sequence"/>
</dbReference>
<evidence type="ECO:0000256" key="2">
    <source>
        <dbReference type="ARBA" id="ARBA00022741"/>
    </source>
</evidence>
<dbReference type="Pfam" id="PF00488">
    <property type="entry name" value="MutS_V"/>
    <property type="match status" value="2"/>
</dbReference>
<feature type="non-terminal residue" evidence="8">
    <location>
        <position position="669"/>
    </location>
</feature>
<proteinExistence type="inferred from homology"/>
<evidence type="ECO:0000313" key="9">
    <source>
        <dbReference type="Proteomes" id="UP000780801"/>
    </source>
</evidence>
<feature type="domain" description="DNA mismatch repair proteins mutS family" evidence="7">
    <location>
        <begin position="420"/>
        <end position="642"/>
    </location>
</feature>
<dbReference type="SMART" id="SM00533">
    <property type="entry name" value="MUTSd"/>
    <property type="match status" value="1"/>
</dbReference>
<dbReference type="InterPro" id="IPR000432">
    <property type="entry name" value="DNA_mismatch_repair_MutS_C"/>
</dbReference>
<dbReference type="GO" id="GO:0030983">
    <property type="term" value="F:mismatched DNA binding"/>
    <property type="evidence" value="ECO:0007669"/>
    <property type="project" value="InterPro"/>
</dbReference>
<feature type="domain" description="DNA mismatch repair protein MutS core" evidence="6">
    <location>
        <begin position="78"/>
        <end position="404"/>
    </location>
</feature>
<evidence type="ECO:0000259" key="7">
    <source>
        <dbReference type="SMART" id="SM00534"/>
    </source>
</evidence>
<dbReference type="InterPro" id="IPR045076">
    <property type="entry name" value="MutS"/>
</dbReference>
<dbReference type="Pfam" id="PF05190">
    <property type="entry name" value="MutS_IV"/>
    <property type="match status" value="1"/>
</dbReference>
<dbReference type="EMBL" id="JAABOA010000802">
    <property type="protein sequence ID" value="KAF9583132.1"/>
    <property type="molecule type" value="Genomic_DNA"/>
</dbReference>
<dbReference type="SUPFAM" id="SSF48334">
    <property type="entry name" value="DNA repair protein MutS, domain III"/>
    <property type="match status" value="1"/>
</dbReference>
<evidence type="ECO:0000259" key="6">
    <source>
        <dbReference type="SMART" id="SM00533"/>
    </source>
</evidence>
<evidence type="ECO:0000256" key="3">
    <source>
        <dbReference type="ARBA" id="ARBA00022840"/>
    </source>
</evidence>
<dbReference type="Gene3D" id="3.40.50.300">
    <property type="entry name" value="P-loop containing nucleotide triphosphate hydrolases"/>
    <property type="match status" value="1"/>
</dbReference>
<dbReference type="PANTHER" id="PTHR11361:SF21">
    <property type="entry name" value="MUTS PROTEIN HOMOLOG 4"/>
    <property type="match status" value="1"/>
</dbReference>
<comment type="caution">
    <text evidence="8">The sequence shown here is derived from an EMBL/GenBank/DDBJ whole genome shotgun (WGS) entry which is preliminary data.</text>
</comment>
<protein>
    <submittedName>
        <fullName evidence="8">MutS protein msh4</fullName>
    </submittedName>
</protein>
<dbReference type="InterPro" id="IPR007696">
    <property type="entry name" value="DNA_mismatch_repair_MutS_core"/>
</dbReference>
<dbReference type="PIRSF" id="PIRSF005813">
    <property type="entry name" value="MSH2"/>
    <property type="match status" value="1"/>
</dbReference>
<dbReference type="PANTHER" id="PTHR11361">
    <property type="entry name" value="DNA MISMATCH REPAIR PROTEIN MUTS FAMILY MEMBER"/>
    <property type="match status" value="1"/>
</dbReference>
<dbReference type="GO" id="GO:0005524">
    <property type="term" value="F:ATP binding"/>
    <property type="evidence" value="ECO:0007669"/>
    <property type="project" value="UniProtKB-KW"/>
</dbReference>
<evidence type="ECO:0000256" key="4">
    <source>
        <dbReference type="ARBA" id="ARBA00023125"/>
    </source>
</evidence>
<keyword evidence="4" id="KW-0238">DNA-binding</keyword>
<keyword evidence="5" id="KW-0469">Meiosis</keyword>
<dbReference type="GO" id="GO:0005634">
    <property type="term" value="C:nucleus"/>
    <property type="evidence" value="ECO:0007669"/>
    <property type="project" value="TreeGrafter"/>
</dbReference>
<dbReference type="GO" id="GO:0007131">
    <property type="term" value="P:reciprocal meiotic recombination"/>
    <property type="evidence" value="ECO:0007669"/>
    <property type="project" value="TreeGrafter"/>
</dbReference>
<dbReference type="SMART" id="SM00534">
    <property type="entry name" value="MUTSac"/>
    <property type="match status" value="1"/>
</dbReference>
<dbReference type="InterPro" id="IPR007861">
    <property type="entry name" value="DNA_mismatch_repair_MutS_clamp"/>
</dbReference>
<accession>A0A9P6FWQ9</accession>
<dbReference type="InterPro" id="IPR036187">
    <property type="entry name" value="DNA_mismatch_repair_MutS_sf"/>
</dbReference>
<dbReference type="GO" id="GO:0006298">
    <property type="term" value="P:mismatch repair"/>
    <property type="evidence" value="ECO:0007669"/>
    <property type="project" value="InterPro"/>
</dbReference>
<dbReference type="Gene3D" id="1.10.1420.10">
    <property type="match status" value="2"/>
</dbReference>
<keyword evidence="9" id="KW-1185">Reference proteome</keyword>
<comment type="similarity">
    <text evidence="1">Belongs to the DNA mismatch repair MutS family.</text>
</comment>
<evidence type="ECO:0000256" key="1">
    <source>
        <dbReference type="ARBA" id="ARBA00006271"/>
    </source>
</evidence>
<reference evidence="8" key="1">
    <citation type="journal article" date="2020" name="Fungal Divers.">
        <title>Resolving the Mortierellaceae phylogeny through synthesis of multi-gene phylogenetics and phylogenomics.</title>
        <authorList>
            <person name="Vandepol N."/>
            <person name="Liber J."/>
            <person name="Desiro A."/>
            <person name="Na H."/>
            <person name="Kennedy M."/>
            <person name="Barry K."/>
            <person name="Grigoriev I.V."/>
            <person name="Miller A.N."/>
            <person name="O'Donnell K."/>
            <person name="Stajich J.E."/>
            <person name="Bonito G."/>
        </authorList>
    </citation>
    <scope>NUCLEOTIDE SEQUENCE</scope>
    <source>
        <strain evidence="8">KOD1015</strain>
    </source>
</reference>
<dbReference type="SUPFAM" id="SSF52540">
    <property type="entry name" value="P-loop containing nucleoside triphosphate hydrolases"/>
    <property type="match status" value="2"/>
</dbReference>
<evidence type="ECO:0000313" key="8">
    <source>
        <dbReference type="EMBL" id="KAF9583132.1"/>
    </source>
</evidence>
<evidence type="ECO:0000256" key="5">
    <source>
        <dbReference type="ARBA" id="ARBA00023254"/>
    </source>
</evidence>
<keyword evidence="2" id="KW-0547">Nucleotide-binding</keyword>